<name>A0A085N5W8_9BILA</name>
<evidence type="ECO:0000313" key="1">
    <source>
        <dbReference type="EMBL" id="KFD57575.1"/>
    </source>
</evidence>
<evidence type="ECO:0000313" key="3">
    <source>
        <dbReference type="Proteomes" id="UP000030764"/>
    </source>
</evidence>
<keyword evidence="3" id="KW-1185">Reference proteome</keyword>
<gene>
    <name evidence="1" type="ORF">M513_01678</name>
    <name evidence="2" type="ORF">M514_01678</name>
</gene>
<dbReference type="EMBL" id="KL367549">
    <property type="protein sequence ID" value="KFD64864.1"/>
    <property type="molecule type" value="Genomic_DNA"/>
</dbReference>
<dbReference type="AlphaFoldDB" id="A0A085N5W8"/>
<sequence length="78" mass="8849">MTLAGAKDEFGKTIPNFYRIKRETIRPGSTLRYEAASGRRRVATCHNSTSSNRHAYQMLKIGNHVKHETRQMVAMQAA</sequence>
<dbReference type="Proteomes" id="UP000030758">
    <property type="component" value="Unassembled WGS sequence"/>
</dbReference>
<accession>A0A085N5W8</accession>
<dbReference type="EMBL" id="KL363188">
    <property type="protein sequence ID" value="KFD57575.1"/>
    <property type="molecule type" value="Genomic_DNA"/>
</dbReference>
<protein>
    <submittedName>
        <fullName evidence="2">Uncharacterized protein</fullName>
    </submittedName>
</protein>
<proteinExistence type="predicted"/>
<evidence type="ECO:0000313" key="2">
    <source>
        <dbReference type="EMBL" id="KFD64864.1"/>
    </source>
</evidence>
<organism evidence="2">
    <name type="scientific">Trichuris suis</name>
    <name type="common">pig whipworm</name>
    <dbReference type="NCBI Taxonomy" id="68888"/>
    <lineage>
        <taxon>Eukaryota</taxon>
        <taxon>Metazoa</taxon>
        <taxon>Ecdysozoa</taxon>
        <taxon>Nematoda</taxon>
        <taxon>Enoplea</taxon>
        <taxon>Dorylaimia</taxon>
        <taxon>Trichinellida</taxon>
        <taxon>Trichuridae</taxon>
        <taxon>Trichuris</taxon>
    </lineage>
</organism>
<dbReference type="Proteomes" id="UP000030764">
    <property type="component" value="Unassembled WGS sequence"/>
</dbReference>
<reference evidence="2 3" key="1">
    <citation type="journal article" date="2014" name="Nat. Genet.">
        <title>Genome and transcriptome of the porcine whipworm Trichuris suis.</title>
        <authorList>
            <person name="Jex A.R."/>
            <person name="Nejsum P."/>
            <person name="Schwarz E.M."/>
            <person name="Hu L."/>
            <person name="Young N.D."/>
            <person name="Hall R.S."/>
            <person name="Korhonen P.K."/>
            <person name="Liao S."/>
            <person name="Thamsborg S."/>
            <person name="Xia J."/>
            <person name="Xu P."/>
            <person name="Wang S."/>
            <person name="Scheerlinck J.P."/>
            <person name="Hofmann A."/>
            <person name="Sternberg P.W."/>
            <person name="Wang J."/>
            <person name="Gasser R.B."/>
        </authorList>
    </citation>
    <scope>NUCLEOTIDE SEQUENCE [LARGE SCALE GENOMIC DNA]</scope>
    <source>
        <strain evidence="2">DCEP-RM93F</strain>
        <strain evidence="1">DCEP-RM93M</strain>
    </source>
</reference>